<evidence type="ECO:0000313" key="1">
    <source>
        <dbReference type="EMBL" id="QBK90265.1"/>
    </source>
</evidence>
<gene>
    <name evidence="1" type="ORF">LCPAC102_01780</name>
</gene>
<protein>
    <submittedName>
        <fullName evidence="1">Uncharacterized protein</fullName>
    </submittedName>
</protein>
<organism evidence="1">
    <name type="scientific">Pithovirus LCPAC102</name>
    <dbReference type="NCBI Taxonomy" id="2506587"/>
    <lineage>
        <taxon>Viruses</taxon>
        <taxon>Pithoviruses</taxon>
    </lineage>
</organism>
<sequence length="571" mass="66899">MKIIKNINNNIDNINTGEKLCILLNIIEEIPNSMKLKYRSQYDKIRIIILSLDYFKDHNIDYEYKQYIKDEIVSILELLFNDNITTTDDITIKNNITTKDDNNITTKDTKNDITTKDTKNDITTKDTKNDITTKDDNNITIKDDPELQNSYAKRNHLSVNKTYNNSFQFLDKQKYMKPIYVIDPIAINLINILIDDLYNNEGLLYQIIKFESAINDMYKKDNKILTKFSNIIQYFKSIGWSGFKYDNIKDTDDILGFTSTIPNKPNLIHSLCIRINRKYIDINKNIQNVMVIQLVNLLIDNLYKVNIINDILISIMEFESLVEGIYEDNKNILNDINPILKYFDTIGWLSKLKYINTNTDKIDDNSKFIKPYSDVDMLIKSLCKLINRKYINNNINQLIYVNSYIIDNNVLDTSIKSTTNDNLNNNEWYYDNFNNNDSIEINYDSDSIENNYDSDSIENNYDSDSIENNYDNIELKDINDNIGLEDINDNLTPYNILNLLISDLNDNTNPYIVICEFMDSVTYFKDDKSIAILNNIYDCLTSYGWNRLNSKSDINVNKLIYELQQILTYTD</sequence>
<reference evidence="1" key="1">
    <citation type="journal article" date="2019" name="MBio">
        <title>Virus Genomes from Deep Sea Sediments Expand the Ocean Megavirome and Support Independent Origins of Viral Gigantism.</title>
        <authorList>
            <person name="Backstrom D."/>
            <person name="Yutin N."/>
            <person name="Jorgensen S.L."/>
            <person name="Dharamshi J."/>
            <person name="Homa F."/>
            <person name="Zaremba-Niedwiedzka K."/>
            <person name="Spang A."/>
            <person name="Wolf Y.I."/>
            <person name="Koonin E.V."/>
            <person name="Ettema T.J."/>
        </authorList>
    </citation>
    <scope>NUCLEOTIDE SEQUENCE</scope>
</reference>
<proteinExistence type="predicted"/>
<name>A0A4D5XFA0_9VIRU</name>
<dbReference type="EMBL" id="MK500471">
    <property type="protein sequence ID" value="QBK90265.1"/>
    <property type="molecule type" value="Genomic_DNA"/>
</dbReference>
<accession>A0A4D5XFA0</accession>